<dbReference type="GO" id="GO:0004519">
    <property type="term" value="F:endonuclease activity"/>
    <property type="evidence" value="ECO:0007669"/>
    <property type="project" value="UniProtKB-KW"/>
</dbReference>
<evidence type="ECO:0000313" key="3">
    <source>
        <dbReference type="EMBL" id="NJX14153.1"/>
    </source>
</evidence>
<dbReference type="Proteomes" id="UP000760545">
    <property type="component" value="Unassembled WGS sequence"/>
</dbReference>
<dbReference type="Gene3D" id="3.60.10.10">
    <property type="entry name" value="Endonuclease/exonuclease/phosphatase"/>
    <property type="match status" value="1"/>
</dbReference>
<keyword evidence="1" id="KW-1133">Transmembrane helix</keyword>
<comment type="caution">
    <text evidence="3">The sequence shown here is derived from an EMBL/GenBank/DDBJ whole genome shotgun (WGS) entry which is preliminary data.</text>
</comment>
<accession>A0ABX1D708</accession>
<protein>
    <submittedName>
        <fullName evidence="3">Endonuclease/exonuclease/phosphatase family protein</fullName>
    </submittedName>
</protein>
<evidence type="ECO:0000259" key="2">
    <source>
        <dbReference type="Pfam" id="PF03372"/>
    </source>
</evidence>
<keyword evidence="1" id="KW-0472">Membrane</keyword>
<dbReference type="InterPro" id="IPR036691">
    <property type="entry name" value="Endo/exonu/phosph_ase_sf"/>
</dbReference>
<dbReference type="EMBL" id="JAAVJS010000001">
    <property type="protein sequence ID" value="NJX14153.1"/>
    <property type="molecule type" value="Genomic_DNA"/>
</dbReference>
<feature type="domain" description="Endonuclease/exonuclease/phosphatase" evidence="2">
    <location>
        <begin position="115"/>
        <end position="282"/>
    </location>
</feature>
<evidence type="ECO:0000256" key="1">
    <source>
        <dbReference type="SAM" id="Phobius"/>
    </source>
</evidence>
<keyword evidence="3" id="KW-0255">Endonuclease</keyword>
<evidence type="ECO:0000313" key="4">
    <source>
        <dbReference type="Proteomes" id="UP000760545"/>
    </source>
</evidence>
<sequence length="291" mass="33472">MVIKIIKGIYLLFNILAISALLAIHFVFKENSYGSSLLYYTFPLPVIIFIVVALSVFLGRLSKYNLVLAVALLMLWLGRSYKINIPKAISEDDVEIVFWNASRENGFNQAFKLNEGLPDIMVLTETTSLDVETLQKQHPGAYFYKSDTDMVVYSKTPIEVQRETVSKYHTYMLFFNSSGIDFCAVDVQGSTDVPRSWELGFVNENVKIEPKTVILGDFNIPYESKYLDSLKRDFNHAFSEKGNGFKETWFWNLPLLSLDHIWVSKDLKILKAKKFYTFESDHSMISAFVRK</sequence>
<dbReference type="SUPFAM" id="SSF56219">
    <property type="entry name" value="DNase I-like"/>
    <property type="match status" value="1"/>
</dbReference>
<name>A0ABX1D708_9FLAO</name>
<keyword evidence="3" id="KW-0540">Nuclease</keyword>
<feature type="transmembrane region" description="Helical" evidence="1">
    <location>
        <begin position="64"/>
        <end position="81"/>
    </location>
</feature>
<feature type="transmembrane region" description="Helical" evidence="1">
    <location>
        <begin position="9"/>
        <end position="28"/>
    </location>
</feature>
<keyword evidence="4" id="KW-1185">Reference proteome</keyword>
<organism evidence="3 4">
    <name type="scientific">Tamlana crocina</name>
    <dbReference type="NCBI Taxonomy" id="393006"/>
    <lineage>
        <taxon>Bacteria</taxon>
        <taxon>Pseudomonadati</taxon>
        <taxon>Bacteroidota</taxon>
        <taxon>Flavobacteriia</taxon>
        <taxon>Flavobacteriales</taxon>
        <taxon>Flavobacteriaceae</taxon>
        <taxon>Tamlana</taxon>
    </lineage>
</organism>
<gene>
    <name evidence="3" type="ORF">HC176_01455</name>
</gene>
<dbReference type="Pfam" id="PF03372">
    <property type="entry name" value="Exo_endo_phos"/>
    <property type="match status" value="1"/>
</dbReference>
<feature type="transmembrane region" description="Helical" evidence="1">
    <location>
        <begin position="40"/>
        <end position="57"/>
    </location>
</feature>
<dbReference type="RefSeq" id="WP_167916403.1">
    <property type="nucleotide sequence ID" value="NZ_JAAVJS010000001.1"/>
</dbReference>
<keyword evidence="3" id="KW-0378">Hydrolase</keyword>
<keyword evidence="1" id="KW-0812">Transmembrane</keyword>
<dbReference type="InterPro" id="IPR005135">
    <property type="entry name" value="Endo/exonuclease/phosphatase"/>
</dbReference>
<proteinExistence type="predicted"/>
<reference evidence="3 4" key="1">
    <citation type="submission" date="2020-03" db="EMBL/GenBank/DDBJ databases">
        <title>Tamlana sp. nov, isolated from XXX.</title>
        <authorList>
            <person name="Cao W.R."/>
        </authorList>
    </citation>
    <scope>NUCLEOTIDE SEQUENCE [LARGE SCALE GENOMIC DNA]</scope>
    <source>
        <strain evidence="3 4">HST1-43</strain>
    </source>
</reference>